<reference evidence="4" key="2">
    <citation type="submission" date="2022-01" db="EMBL/GenBank/DDBJ databases">
        <authorList>
            <person name="Yamashiro T."/>
            <person name="Shiraishi A."/>
            <person name="Satake H."/>
            <person name="Nakayama K."/>
        </authorList>
    </citation>
    <scope>NUCLEOTIDE SEQUENCE</scope>
</reference>
<dbReference type="InterPro" id="IPR041577">
    <property type="entry name" value="RT_RNaseH_2"/>
</dbReference>
<dbReference type="InterPro" id="IPR043128">
    <property type="entry name" value="Rev_trsase/Diguanyl_cyclase"/>
</dbReference>
<dbReference type="InterPro" id="IPR050951">
    <property type="entry name" value="Retrovirus_Pol_polyprotein"/>
</dbReference>
<keyword evidence="5" id="KW-1185">Reference proteome</keyword>
<organism evidence="4 5">
    <name type="scientific">Tanacetum coccineum</name>
    <dbReference type="NCBI Taxonomy" id="301880"/>
    <lineage>
        <taxon>Eukaryota</taxon>
        <taxon>Viridiplantae</taxon>
        <taxon>Streptophyta</taxon>
        <taxon>Embryophyta</taxon>
        <taxon>Tracheophyta</taxon>
        <taxon>Spermatophyta</taxon>
        <taxon>Magnoliopsida</taxon>
        <taxon>eudicotyledons</taxon>
        <taxon>Gunneridae</taxon>
        <taxon>Pentapetalae</taxon>
        <taxon>asterids</taxon>
        <taxon>campanulids</taxon>
        <taxon>Asterales</taxon>
        <taxon>Asteraceae</taxon>
        <taxon>Asteroideae</taxon>
        <taxon>Anthemideae</taxon>
        <taxon>Anthemidinae</taxon>
        <taxon>Tanacetum</taxon>
    </lineage>
</organism>
<keyword evidence="1" id="KW-0511">Multifunctional enzyme</keyword>
<feature type="domain" description="Reverse transcriptase/retrotransposon-derived protein RNase H-like" evidence="3">
    <location>
        <begin position="265"/>
        <end position="324"/>
    </location>
</feature>
<dbReference type="EMBL" id="BQNB010016979">
    <property type="protein sequence ID" value="GJT57990.1"/>
    <property type="molecule type" value="Genomic_DNA"/>
</dbReference>
<dbReference type="PANTHER" id="PTHR37984:SF5">
    <property type="entry name" value="PROTEIN NYNRIN-LIKE"/>
    <property type="match status" value="1"/>
</dbReference>
<evidence type="ECO:0000256" key="1">
    <source>
        <dbReference type="ARBA" id="ARBA00023268"/>
    </source>
</evidence>
<name>A0ABQ5F564_9ASTR</name>
<dbReference type="Pfam" id="PF17919">
    <property type="entry name" value="RT_RNaseH_2"/>
    <property type="match status" value="1"/>
</dbReference>
<accession>A0ABQ5F564</accession>
<dbReference type="Pfam" id="PF00078">
    <property type="entry name" value="RVT_1"/>
    <property type="match status" value="1"/>
</dbReference>
<dbReference type="Gene3D" id="3.30.70.270">
    <property type="match status" value="3"/>
</dbReference>
<protein>
    <submittedName>
        <fullName evidence="4">Ty3-gypsy retrotransposon protein</fullName>
    </submittedName>
</protein>
<reference evidence="4" key="1">
    <citation type="journal article" date="2022" name="Int. J. Mol. Sci.">
        <title>Draft Genome of Tanacetum Coccineum: Genomic Comparison of Closely Related Tanacetum-Family Plants.</title>
        <authorList>
            <person name="Yamashiro T."/>
            <person name="Shiraishi A."/>
            <person name="Nakayama K."/>
            <person name="Satake H."/>
        </authorList>
    </citation>
    <scope>NUCLEOTIDE SEQUENCE</scope>
</reference>
<evidence type="ECO:0000259" key="3">
    <source>
        <dbReference type="Pfam" id="PF17919"/>
    </source>
</evidence>
<dbReference type="InterPro" id="IPR043502">
    <property type="entry name" value="DNA/RNA_pol_sf"/>
</dbReference>
<evidence type="ECO:0000313" key="4">
    <source>
        <dbReference type="EMBL" id="GJT57990.1"/>
    </source>
</evidence>
<evidence type="ECO:0000259" key="2">
    <source>
        <dbReference type="Pfam" id="PF00078"/>
    </source>
</evidence>
<dbReference type="Proteomes" id="UP001151760">
    <property type="component" value="Unassembled WGS sequence"/>
</dbReference>
<comment type="caution">
    <text evidence="4">The sequence shown here is derived from an EMBL/GenBank/DDBJ whole genome shotgun (WGS) entry which is preliminary data.</text>
</comment>
<dbReference type="Gene3D" id="3.10.10.10">
    <property type="entry name" value="HIV Type 1 Reverse Transcriptase, subunit A, domain 1"/>
    <property type="match status" value="1"/>
</dbReference>
<dbReference type="InterPro" id="IPR000477">
    <property type="entry name" value="RT_dom"/>
</dbReference>
<sequence>MDLMTGRKEEVKKLSETRKGTKVIQKHLLSIRHSSIGKSAAVRLGVVLALLELQIVEDFFPLKLGSTNVILGIKWLQTLGETSNNWKELTMTFDHDYRALNKSTVLDKFPICVIDELLDELHGTVIFSKLDLKSGYHQIRMKEADVQKMAFRTHVGHYEFLVMPFGLTNAPSTFQSLMNKQLYCNKKKCLFAQNRVEYLGHIVSGEGVAADSTKISAMLEWPILKKHQGITWVPRSYRVLSEICTWLWENCLGFDRFVKKNNSKWSEEATTAFQTLKEAMAKVPVFALPDFTKEFIIETDALGQGVGAVLMQEGRPIAYFSQILGT</sequence>
<evidence type="ECO:0000313" key="5">
    <source>
        <dbReference type="Proteomes" id="UP001151760"/>
    </source>
</evidence>
<feature type="domain" description="Reverse transcriptase" evidence="2">
    <location>
        <begin position="93"/>
        <end position="180"/>
    </location>
</feature>
<dbReference type="CDD" id="cd01647">
    <property type="entry name" value="RT_LTR"/>
    <property type="match status" value="1"/>
</dbReference>
<dbReference type="SUPFAM" id="SSF56672">
    <property type="entry name" value="DNA/RNA polymerases"/>
    <property type="match status" value="1"/>
</dbReference>
<proteinExistence type="predicted"/>
<dbReference type="PANTHER" id="PTHR37984">
    <property type="entry name" value="PROTEIN CBG26694"/>
    <property type="match status" value="1"/>
</dbReference>
<gene>
    <name evidence="4" type="ORF">Tco_0993044</name>
</gene>